<dbReference type="CDD" id="cd07207">
    <property type="entry name" value="Pat_ExoU_VipD_like"/>
    <property type="match status" value="1"/>
</dbReference>
<dbReference type="InterPro" id="IPR002641">
    <property type="entry name" value="PNPLA_dom"/>
</dbReference>
<reference evidence="4" key="1">
    <citation type="submission" date="2020-09" db="EMBL/GenBank/DDBJ databases">
        <title>A novel bacterium of genus Paenibacillus, isolated from South China Sea.</title>
        <authorList>
            <person name="Huang H."/>
            <person name="Mo K."/>
            <person name="Hu Y."/>
        </authorList>
    </citation>
    <scope>NUCLEOTIDE SEQUENCE</scope>
    <source>
        <strain evidence="4">IB182363</strain>
    </source>
</reference>
<keyword evidence="2" id="KW-0378">Hydrolase</keyword>
<dbReference type="InterPro" id="IPR016035">
    <property type="entry name" value="Acyl_Trfase/lysoPLipase"/>
</dbReference>
<keyword evidence="5" id="KW-1185">Reference proteome</keyword>
<evidence type="ECO:0000259" key="3">
    <source>
        <dbReference type="PROSITE" id="PS51635"/>
    </source>
</evidence>
<feature type="active site" description="Proton acceptor" evidence="2">
    <location>
        <position position="194"/>
    </location>
</feature>
<dbReference type="PROSITE" id="PS51635">
    <property type="entry name" value="PNPLA"/>
    <property type="match status" value="1"/>
</dbReference>
<comment type="caution">
    <text evidence="2">Lacks conserved residue(s) required for the propagation of feature annotation.</text>
</comment>
<evidence type="ECO:0000313" key="5">
    <source>
        <dbReference type="Proteomes" id="UP000639396"/>
    </source>
</evidence>
<organism evidence="4 5">
    <name type="scientific">Paenibacillus oceani</name>
    <dbReference type="NCBI Taxonomy" id="2772510"/>
    <lineage>
        <taxon>Bacteria</taxon>
        <taxon>Bacillati</taxon>
        <taxon>Bacillota</taxon>
        <taxon>Bacilli</taxon>
        <taxon>Bacillales</taxon>
        <taxon>Paenibacillaceae</taxon>
        <taxon>Paenibacillus</taxon>
    </lineage>
</organism>
<evidence type="ECO:0000313" key="4">
    <source>
        <dbReference type="EMBL" id="MBD2864450.1"/>
    </source>
</evidence>
<feature type="short sequence motif" description="GXSXG" evidence="2">
    <location>
        <begin position="36"/>
        <end position="40"/>
    </location>
</feature>
<sequence length="329" mass="37238">MKVNGVFEGGGVKAIALVGAIKAAEEQNVRFHQVAGTSSGAIVASLLAAGYTADELKKMMLETPFTDFLVKSWLHQIRLVGPAIRLFVKKGLYSGQKLEQWVSQKLAAKGIKTFADLPRDKLRIIASDISRGRLLVLPHDIRQYGIEPDRLPVSYAIRMSTSIPYFFDPVVIRKSAKVRPKGEMFSDQFIYIVDGGLLSNFPLWIYDQQNSKIPENEQIPTVGFHLVGRQANTARSILGPLSMFQALFATMMEAHDERYIEEWNRFRTIKIPTLGVRVTDFDITPDKSMELYYSGYSAASQYFKKWSHEHYVTCFNQFIRDRTDNGLLA</sequence>
<keyword evidence="2" id="KW-0442">Lipid degradation</keyword>
<dbReference type="Pfam" id="PF01734">
    <property type="entry name" value="Patatin"/>
    <property type="match status" value="1"/>
</dbReference>
<dbReference type="AlphaFoldDB" id="A0A927CB68"/>
<dbReference type="GO" id="GO:0016042">
    <property type="term" value="P:lipid catabolic process"/>
    <property type="evidence" value="ECO:0007669"/>
    <property type="project" value="UniProtKB-UniRule"/>
</dbReference>
<dbReference type="PANTHER" id="PTHR46394">
    <property type="entry name" value="ANNEXIN"/>
    <property type="match status" value="1"/>
</dbReference>
<keyword evidence="1 2" id="KW-0443">Lipid metabolism</keyword>
<feature type="short sequence motif" description="DGA/G" evidence="2">
    <location>
        <begin position="194"/>
        <end position="196"/>
    </location>
</feature>
<name>A0A927CB68_9BACL</name>
<dbReference type="RefSeq" id="WP_190930075.1">
    <property type="nucleotide sequence ID" value="NZ_JACXJA010000029.1"/>
</dbReference>
<evidence type="ECO:0000256" key="1">
    <source>
        <dbReference type="ARBA" id="ARBA00023098"/>
    </source>
</evidence>
<proteinExistence type="predicted"/>
<dbReference type="SUPFAM" id="SSF52151">
    <property type="entry name" value="FabD/lysophospholipase-like"/>
    <property type="match status" value="1"/>
</dbReference>
<evidence type="ECO:0000256" key="2">
    <source>
        <dbReference type="PROSITE-ProRule" id="PRU01161"/>
    </source>
</evidence>
<dbReference type="PANTHER" id="PTHR46394:SF1">
    <property type="entry name" value="PNPLA DOMAIN-CONTAINING PROTEIN"/>
    <property type="match status" value="1"/>
</dbReference>
<accession>A0A927CB68</accession>
<dbReference type="GO" id="GO:0016787">
    <property type="term" value="F:hydrolase activity"/>
    <property type="evidence" value="ECO:0007669"/>
    <property type="project" value="UniProtKB-UniRule"/>
</dbReference>
<dbReference type="Gene3D" id="3.40.1090.10">
    <property type="entry name" value="Cytosolic phospholipase A2 catalytic domain"/>
    <property type="match status" value="2"/>
</dbReference>
<feature type="domain" description="PNPLA" evidence="3">
    <location>
        <begin position="5"/>
        <end position="207"/>
    </location>
</feature>
<protein>
    <submittedName>
        <fullName evidence="4">Patatin-like phospholipase family protein</fullName>
    </submittedName>
</protein>
<dbReference type="EMBL" id="JACXJA010000029">
    <property type="protein sequence ID" value="MBD2864450.1"/>
    <property type="molecule type" value="Genomic_DNA"/>
</dbReference>
<dbReference type="Proteomes" id="UP000639396">
    <property type="component" value="Unassembled WGS sequence"/>
</dbReference>
<gene>
    <name evidence="4" type="ORF">IDH45_20900</name>
</gene>
<comment type="caution">
    <text evidence="4">The sequence shown here is derived from an EMBL/GenBank/DDBJ whole genome shotgun (WGS) entry which is preliminary data.</text>
</comment>
<dbReference type="InterPro" id="IPR052580">
    <property type="entry name" value="Lipid_Hydrolase"/>
</dbReference>
<feature type="active site" description="Nucleophile" evidence="2">
    <location>
        <position position="38"/>
    </location>
</feature>